<dbReference type="EMBL" id="DF238840">
    <property type="protein sequence ID" value="GAF25603.1"/>
    <property type="molecule type" value="Genomic_DNA"/>
</dbReference>
<dbReference type="Pfam" id="PF00401">
    <property type="entry name" value="ATP-synt_DE"/>
    <property type="match status" value="1"/>
</dbReference>
<evidence type="ECO:0000256" key="2">
    <source>
        <dbReference type="ARBA" id="ARBA00005712"/>
    </source>
</evidence>
<comment type="subcellular location">
    <subcellularLocation>
        <location evidence="1 8">Cell membrane</location>
        <topology evidence="1 8">Peripheral membrane protein</topology>
    </subcellularLocation>
</comment>
<dbReference type="InterPro" id="IPR020546">
    <property type="entry name" value="ATP_synth_F1_dsu/esu_N"/>
</dbReference>
<dbReference type="HAMAP" id="MF_00530">
    <property type="entry name" value="ATP_synth_epsil_bac"/>
    <property type="match status" value="1"/>
</dbReference>
<proteinExistence type="inferred from homology"/>
<evidence type="ECO:0000256" key="9">
    <source>
        <dbReference type="RuleBase" id="RU003656"/>
    </source>
</evidence>
<feature type="domain" description="ATP synthase epsilon subunit C-terminal" evidence="10">
    <location>
        <begin position="87"/>
        <end position="132"/>
    </location>
</feature>
<accession>A0A0S6UCS6</accession>
<evidence type="ECO:0000259" key="11">
    <source>
        <dbReference type="Pfam" id="PF02823"/>
    </source>
</evidence>
<dbReference type="GO" id="GO:0046933">
    <property type="term" value="F:proton-transporting ATP synthase activity, rotational mechanism"/>
    <property type="evidence" value="ECO:0007669"/>
    <property type="project" value="UniProtKB-UniRule"/>
</dbReference>
<keyword evidence="7 8" id="KW-0066">ATP synthesis</keyword>
<gene>
    <name evidence="8" type="primary">atpC</name>
    <name evidence="12" type="ORF">MTY_0939</name>
</gene>
<name>A0A0S6UCS6_NEOTH</name>
<dbReference type="Pfam" id="PF02823">
    <property type="entry name" value="ATP-synt_DE_N"/>
    <property type="match status" value="1"/>
</dbReference>
<keyword evidence="4 8" id="KW-0406">Ion transport</keyword>
<feature type="domain" description="ATP synthase F1 complex delta/epsilon subunit N-terminal" evidence="11">
    <location>
        <begin position="4"/>
        <end position="83"/>
    </location>
</feature>
<dbReference type="InterPro" id="IPR001469">
    <property type="entry name" value="ATP_synth_F1_dsu/esu"/>
</dbReference>
<evidence type="ECO:0000313" key="12">
    <source>
        <dbReference type="EMBL" id="GAF25603.1"/>
    </source>
</evidence>
<dbReference type="Proteomes" id="UP000063718">
    <property type="component" value="Unassembled WGS sequence"/>
</dbReference>
<dbReference type="PANTHER" id="PTHR13822:SF10">
    <property type="entry name" value="ATP SYNTHASE EPSILON CHAIN, CHLOROPLASTIC"/>
    <property type="match status" value="1"/>
</dbReference>
<evidence type="ECO:0000256" key="4">
    <source>
        <dbReference type="ARBA" id="ARBA00023065"/>
    </source>
</evidence>
<keyword evidence="3 8" id="KW-0813">Transport</keyword>
<keyword evidence="8" id="KW-1003">Cell membrane</keyword>
<dbReference type="AlphaFoldDB" id="A0A0S6UCS6"/>
<dbReference type="GO" id="GO:0005886">
    <property type="term" value="C:plasma membrane"/>
    <property type="evidence" value="ECO:0007669"/>
    <property type="project" value="UniProtKB-SubCell"/>
</dbReference>
<dbReference type="PANTHER" id="PTHR13822">
    <property type="entry name" value="ATP SYNTHASE DELTA/EPSILON CHAIN"/>
    <property type="match status" value="1"/>
</dbReference>
<evidence type="ECO:0000256" key="3">
    <source>
        <dbReference type="ARBA" id="ARBA00022448"/>
    </source>
</evidence>
<dbReference type="CDD" id="cd12152">
    <property type="entry name" value="F1-ATPase_delta"/>
    <property type="match status" value="1"/>
</dbReference>
<keyword evidence="6 8" id="KW-0139">CF(1)</keyword>
<comment type="function">
    <text evidence="8">Produces ATP from ADP in the presence of a proton gradient across the membrane.</text>
</comment>
<dbReference type="NCBIfam" id="NF009980">
    <property type="entry name" value="PRK13446.1"/>
    <property type="match status" value="1"/>
</dbReference>
<dbReference type="GO" id="GO:0005524">
    <property type="term" value="F:ATP binding"/>
    <property type="evidence" value="ECO:0007669"/>
    <property type="project" value="UniProtKB-UniRule"/>
</dbReference>
<reference evidence="12" key="1">
    <citation type="journal article" date="2014" name="Gene">
        <title>Genome-guided analysis of transformation efficiency and carbon dioxide assimilation by Moorella thermoacetica Y72.</title>
        <authorList>
            <person name="Tsukahara K."/>
            <person name="Kita A."/>
            <person name="Nakashimada Y."/>
            <person name="Hoshino T."/>
            <person name="Murakami K."/>
        </authorList>
    </citation>
    <scope>NUCLEOTIDE SEQUENCE [LARGE SCALE GENOMIC DNA]</scope>
    <source>
        <strain evidence="12">Y72</strain>
    </source>
</reference>
<dbReference type="Gene3D" id="2.60.15.10">
    <property type="entry name" value="F0F1 ATP synthase delta/epsilon subunit, N-terminal"/>
    <property type="match status" value="1"/>
</dbReference>
<evidence type="ECO:0000256" key="1">
    <source>
        <dbReference type="ARBA" id="ARBA00004202"/>
    </source>
</evidence>
<evidence type="ECO:0000256" key="5">
    <source>
        <dbReference type="ARBA" id="ARBA00023136"/>
    </source>
</evidence>
<dbReference type="GO" id="GO:0045259">
    <property type="term" value="C:proton-transporting ATP synthase complex"/>
    <property type="evidence" value="ECO:0007669"/>
    <property type="project" value="UniProtKB-KW"/>
</dbReference>
<dbReference type="SUPFAM" id="SSF51344">
    <property type="entry name" value="Epsilon subunit of F1F0-ATP synthase N-terminal domain"/>
    <property type="match status" value="1"/>
</dbReference>
<dbReference type="GeneID" id="45618414"/>
<dbReference type="NCBIfam" id="TIGR01216">
    <property type="entry name" value="ATP_synt_epsi"/>
    <property type="match status" value="1"/>
</dbReference>
<dbReference type="InterPro" id="IPR020547">
    <property type="entry name" value="ATP_synth_F1_esu_C"/>
</dbReference>
<evidence type="ECO:0000256" key="6">
    <source>
        <dbReference type="ARBA" id="ARBA00023196"/>
    </source>
</evidence>
<dbReference type="SUPFAM" id="SSF46604">
    <property type="entry name" value="Epsilon subunit of F1F0-ATP synthase C-terminal domain"/>
    <property type="match status" value="1"/>
</dbReference>
<comment type="subunit">
    <text evidence="8 9">F-type ATPases have 2 components, CF(1) - the catalytic core - and CF(0) - the membrane proton channel. CF(1) has five subunits: alpha(3), beta(3), gamma(1), delta(1), epsilon(1). CF(0) has three main subunits: a, b and c.</text>
</comment>
<comment type="similarity">
    <text evidence="2 8 9">Belongs to the ATPase epsilon chain family.</text>
</comment>
<evidence type="ECO:0000256" key="8">
    <source>
        <dbReference type="HAMAP-Rule" id="MF_00530"/>
    </source>
</evidence>
<protein>
    <recommendedName>
        <fullName evidence="8">ATP synthase epsilon chain</fullName>
    </recommendedName>
    <alternativeName>
        <fullName evidence="8">ATP synthase F1 sector epsilon subunit</fullName>
    </alternativeName>
    <alternativeName>
        <fullName evidence="8">F-ATPase epsilon subunit</fullName>
    </alternativeName>
</protein>
<evidence type="ECO:0000256" key="7">
    <source>
        <dbReference type="ARBA" id="ARBA00023310"/>
    </source>
</evidence>
<keyword evidence="8" id="KW-0375">Hydrogen ion transport</keyword>
<keyword evidence="5 8" id="KW-0472">Membrane</keyword>
<dbReference type="InterPro" id="IPR036771">
    <property type="entry name" value="ATPsynth_dsu/esu_N"/>
</dbReference>
<organism evidence="12">
    <name type="scientific">Moorella thermoacetica Y72</name>
    <dbReference type="NCBI Taxonomy" id="1325331"/>
    <lineage>
        <taxon>Bacteria</taxon>
        <taxon>Bacillati</taxon>
        <taxon>Bacillota</taxon>
        <taxon>Clostridia</taxon>
        <taxon>Neomoorellales</taxon>
        <taxon>Neomoorellaceae</taxon>
        <taxon>Neomoorella</taxon>
    </lineage>
</organism>
<dbReference type="RefSeq" id="WP_025773532.1">
    <property type="nucleotide sequence ID" value="NZ_DF238840.1"/>
</dbReference>
<evidence type="ECO:0000259" key="10">
    <source>
        <dbReference type="Pfam" id="PF00401"/>
    </source>
</evidence>
<sequence length="134" mass="14533">MASLNLEIITPERVVLQAEAASVIAPGIQGYLGVLPEHAPLITPLQAGVVTCRRRERAEERVAVSGGFLEAGPDRVIILADTAERSEEIDVERARQARERAERRLRERPPGLDVARAEAALRRAVARLKAAGAI</sequence>
<dbReference type="InterPro" id="IPR036794">
    <property type="entry name" value="ATP_F1_dsu/esu_C_sf"/>
</dbReference>
<dbReference type="Gene3D" id="1.20.5.440">
    <property type="entry name" value="ATP synthase delta/epsilon subunit, C-terminal domain"/>
    <property type="match status" value="1"/>
</dbReference>